<dbReference type="PROSITE" id="PS00517">
    <property type="entry name" value="RNASE_3_1"/>
    <property type="match status" value="1"/>
</dbReference>
<comment type="similarity">
    <text evidence="15">Belongs to the helicase family. Dicer subfamily.</text>
</comment>
<dbReference type="OrthoDB" id="416741at2759"/>
<dbReference type="PROSITE" id="PS50142">
    <property type="entry name" value="RNASE_3_2"/>
    <property type="match status" value="2"/>
</dbReference>
<keyword evidence="8" id="KW-0347">Helicase</keyword>
<sequence length="1416" mass="160038">MDEDMVPHSKSTLGLAGERQDGAQAVAPESIGGMEPRPYQLEMFDASLNSNIVVTRLWFLAPTVSLCQQQHDVIRSQMPAIEVRFLSGADNVDRWRDQSIWDAVLKNVRVVVSTHQVLYDALMHGFVQLGKLALLVFDEAHHCVESHPANRIMQDFYHPALRRDGKEGVPHILGISASPIVNSKPRGLQIIEENLNALCKTPRIHREELMRYVHPPVLKKLIYPAPPDTHSQTLESLLAVYRELDILQDPYVLSLKAENTARSAETLKGTLLKRKTYCQDQFKGICNKAIHICREFGAWATNYYIAHSIDKLRSKATTDITPGWNDGERHYLLNALDRVKVAQIWADSLNDTGEVSPKLESFINLLVEESVPDFAGLVFIEQRVAAAVLSHLLSVHPRTKDLFECATFVGTSAGVYRKAASIGELIEPRGQKTTLDDFRNGRKNLIIATSVLEEGIDISACHLVMCFSRPPNLKSFVQRRGRARARQSKFVLMLAENDKKNAVDRWQELEEEMKSMYLDDQRKLKEIERTESMTEEGDRRFLVESTGALLTLETALTHLYHFCDVLPRTQYVDLRPAFSITENPTTQEISAVVTLPSCVDPSVRRRAGIGKWRTERMAKKDAAFEMYIGLYEAGLVNDNLLPLKHDAGGTAEMAGEKRVSMVSIPEQLNPWILLARKWSETSEMYTSIVEVTDSDNGKLQMELLLPSCPPLVPEFTLYWNENVRFRVSISPSSRVTPMSTPECEAMRKTTEVLLRAIFWGRMKPNEMDFPALFAPRGGVSDLDYWTGIREATEIFASHPFSHRYGLVRDKACSYKAHIFKEWTIEAPPLMDISDQGRKQGSPGSLFVRVGRLTKRRDFLHAINAPAKDPTPSLDEPHESSKSELLLAEDCAIDNLPFIYSRFSLFIPSILHRIGVSIVADELRKTILAPVGIRDLSLVITAISASSAREGTNYQRLEFFGDSLLKLCTSVQLVAEYPNWHEGYLSGKKDRVVANSRLTRATISTGLHKYILSKAFTGLKWKPLYVSDLLAEQEDNARRILSTKVLADVVESLLAAAFMDGGSDIELGFEKAIKCLKAFFSEIVWQTRKRSNDLLYDAATLGVPTPAYFDDLERLIGYKFTKKGILVEAMTHPSFEAQPHRASYQRLEFLGDSILDYIVVNNIFRHHPELSHDQMHLARTALVNADFLAFLCMEFAIELDITDIKEDQDTEVFHKVEKKVPKQIWKFMRHHSPDITRAQDACVRRHVRLRDEVWHALTSERGYPWAKLRRIGANKFFSDIIESIIGAIYVDSHGDFSACEVLMERIGILKYLRRIVEGDGDNRVRLLHPKEWLGQLADKDRVRYVLGLETDEDEGEDSSDAPPRKKRHVCRVLIKDQEVAVVGDGASREEVQTKAAEAAIGILLGRKGLGVPDGYGR</sequence>
<evidence type="ECO:0000256" key="3">
    <source>
        <dbReference type="ARBA" id="ARBA00022721"/>
    </source>
</evidence>
<keyword evidence="22" id="KW-1185">Reference proteome</keyword>
<organism evidence="21 22">
    <name type="scientific">Glutinoglossum americanum</name>
    <dbReference type="NCBI Taxonomy" id="1670608"/>
    <lineage>
        <taxon>Eukaryota</taxon>
        <taxon>Fungi</taxon>
        <taxon>Dikarya</taxon>
        <taxon>Ascomycota</taxon>
        <taxon>Pezizomycotina</taxon>
        <taxon>Geoglossomycetes</taxon>
        <taxon>Geoglossales</taxon>
        <taxon>Geoglossaceae</taxon>
        <taxon>Glutinoglossum</taxon>
    </lineage>
</organism>
<dbReference type="GO" id="GO:0050688">
    <property type="term" value="P:regulation of defense response to virus"/>
    <property type="evidence" value="ECO:0007669"/>
    <property type="project" value="UniProtKB-KW"/>
</dbReference>
<feature type="domain" description="Helicase C-terminal" evidence="19">
    <location>
        <begin position="358"/>
        <end position="530"/>
    </location>
</feature>
<dbReference type="SMART" id="SM00490">
    <property type="entry name" value="HELICc"/>
    <property type="match status" value="1"/>
</dbReference>
<dbReference type="PROSITE" id="PS51327">
    <property type="entry name" value="DICER_DSRBF"/>
    <property type="match status" value="1"/>
</dbReference>
<evidence type="ECO:0000256" key="10">
    <source>
        <dbReference type="ARBA" id="ARBA00022842"/>
    </source>
</evidence>
<evidence type="ECO:0000256" key="13">
    <source>
        <dbReference type="ARBA" id="ARBA00023211"/>
    </source>
</evidence>
<evidence type="ECO:0000256" key="9">
    <source>
        <dbReference type="ARBA" id="ARBA00022840"/>
    </source>
</evidence>
<dbReference type="InterPro" id="IPR001650">
    <property type="entry name" value="Helicase_C-like"/>
</dbReference>
<dbReference type="PROSITE" id="PS50137">
    <property type="entry name" value="DS_RBD"/>
    <property type="match status" value="1"/>
</dbReference>
<evidence type="ECO:0000256" key="7">
    <source>
        <dbReference type="ARBA" id="ARBA00022801"/>
    </source>
</evidence>
<dbReference type="Gene3D" id="3.40.50.300">
    <property type="entry name" value="P-loop containing nucleotide triphosphate hydrolases"/>
    <property type="match status" value="2"/>
</dbReference>
<proteinExistence type="inferred from homology"/>
<dbReference type="Gene3D" id="3.30.160.380">
    <property type="entry name" value="Dicer dimerisation domain"/>
    <property type="match status" value="1"/>
</dbReference>
<dbReference type="Pfam" id="PF00270">
    <property type="entry name" value="DEAD"/>
    <property type="match status" value="1"/>
</dbReference>
<dbReference type="PROSITE" id="PS51192">
    <property type="entry name" value="HELICASE_ATP_BIND_1"/>
    <property type="match status" value="1"/>
</dbReference>
<evidence type="ECO:0000256" key="15">
    <source>
        <dbReference type="PROSITE-ProRule" id="PRU00657"/>
    </source>
</evidence>
<accession>A0A9P8I7G7</accession>
<dbReference type="Pfam" id="PF00271">
    <property type="entry name" value="Helicase_C"/>
    <property type="match status" value="1"/>
</dbReference>
<dbReference type="PROSITE" id="PS51194">
    <property type="entry name" value="HELICASE_CTER"/>
    <property type="match status" value="1"/>
</dbReference>
<dbReference type="PANTHER" id="PTHR14950:SF37">
    <property type="entry name" value="ENDORIBONUCLEASE DICER"/>
    <property type="match status" value="1"/>
</dbReference>
<dbReference type="GO" id="GO:0004386">
    <property type="term" value="F:helicase activity"/>
    <property type="evidence" value="ECO:0007669"/>
    <property type="project" value="UniProtKB-KW"/>
</dbReference>
<dbReference type="Proteomes" id="UP000698800">
    <property type="component" value="Unassembled WGS sequence"/>
</dbReference>
<evidence type="ECO:0000256" key="2">
    <source>
        <dbReference type="ARBA" id="ARBA00001946"/>
    </source>
</evidence>
<dbReference type="InterPro" id="IPR005034">
    <property type="entry name" value="Dicer_dimerisation"/>
</dbReference>
<dbReference type="Pfam" id="PF03368">
    <property type="entry name" value="Dicer_dimer"/>
    <property type="match status" value="1"/>
</dbReference>
<dbReference type="InterPro" id="IPR011545">
    <property type="entry name" value="DEAD/DEAH_box_helicase_dom"/>
</dbReference>
<comment type="function">
    <text evidence="14">Dicer-like endonuclease involved in cleaving double-stranded RNA in the RNA interference (RNAi) pathway. Produces 21 to 25 bp dsRNAs (siRNAs) which target the selective destruction of homologous RNAs leading to sequence-specific suppression of gene expression, called post-transcriptional gene silencing (PTGS). Part of a broad host defense response against viral infection and transposons.</text>
</comment>
<dbReference type="SUPFAM" id="SSF69065">
    <property type="entry name" value="RNase III domain-like"/>
    <property type="match status" value="2"/>
</dbReference>
<keyword evidence="11 15" id="KW-0694">RNA-binding</keyword>
<evidence type="ECO:0008006" key="23">
    <source>
        <dbReference type="Google" id="ProtNLM"/>
    </source>
</evidence>
<dbReference type="CDD" id="cd00593">
    <property type="entry name" value="RIBOc"/>
    <property type="match status" value="2"/>
</dbReference>
<dbReference type="GO" id="GO:0004525">
    <property type="term" value="F:ribonuclease III activity"/>
    <property type="evidence" value="ECO:0007669"/>
    <property type="project" value="InterPro"/>
</dbReference>
<feature type="domain" description="Dicer dsRNA-binding fold" evidence="20">
    <location>
        <begin position="555"/>
        <end position="650"/>
    </location>
</feature>
<dbReference type="InterPro" id="IPR036389">
    <property type="entry name" value="RNase_III_sf"/>
</dbReference>
<feature type="domain" description="RNase III" evidence="17">
    <location>
        <begin position="906"/>
        <end position="1061"/>
    </location>
</feature>
<dbReference type="InterPro" id="IPR014001">
    <property type="entry name" value="Helicase_ATP-bd"/>
</dbReference>
<keyword evidence="3" id="KW-0930">Antiviral protein</keyword>
<reference evidence="21" key="1">
    <citation type="submission" date="2021-03" db="EMBL/GenBank/DDBJ databases">
        <title>Comparative genomics and phylogenomic investigation of the class Geoglossomycetes provide insights into ecological specialization and systematics.</title>
        <authorList>
            <person name="Melie T."/>
            <person name="Pirro S."/>
            <person name="Miller A.N."/>
            <person name="Quandt A."/>
        </authorList>
    </citation>
    <scope>NUCLEOTIDE SEQUENCE</scope>
    <source>
        <strain evidence="21">GBOQ0MN5Z8</strain>
    </source>
</reference>
<feature type="domain" description="DRBM" evidence="16">
    <location>
        <begin position="1327"/>
        <end position="1404"/>
    </location>
</feature>
<dbReference type="PANTHER" id="PTHR14950">
    <property type="entry name" value="DICER-RELATED"/>
    <property type="match status" value="1"/>
</dbReference>
<dbReference type="FunFam" id="1.10.1520.10:FF:000032">
    <property type="entry name" value="Dicer-like protein 2"/>
    <property type="match status" value="1"/>
</dbReference>
<evidence type="ECO:0000256" key="6">
    <source>
        <dbReference type="ARBA" id="ARBA00022741"/>
    </source>
</evidence>
<name>A0A9P8I7G7_9PEZI</name>
<dbReference type="GO" id="GO:0005524">
    <property type="term" value="F:ATP binding"/>
    <property type="evidence" value="ECO:0007669"/>
    <property type="project" value="UniProtKB-KW"/>
</dbReference>
<comment type="cofactor">
    <cofactor evidence="2">
        <name>Mg(2+)</name>
        <dbReference type="ChEBI" id="CHEBI:18420"/>
    </cofactor>
</comment>
<evidence type="ECO:0000256" key="5">
    <source>
        <dbReference type="ARBA" id="ARBA00022737"/>
    </source>
</evidence>
<evidence type="ECO:0000256" key="11">
    <source>
        <dbReference type="ARBA" id="ARBA00022884"/>
    </source>
</evidence>
<dbReference type="SUPFAM" id="SSF54768">
    <property type="entry name" value="dsRNA-binding domain-like"/>
    <property type="match status" value="1"/>
</dbReference>
<comment type="caution">
    <text evidence="21">The sequence shown here is derived from an EMBL/GenBank/DDBJ whole genome shotgun (WGS) entry which is preliminary data.</text>
</comment>
<keyword evidence="6" id="KW-0547">Nucleotide-binding</keyword>
<evidence type="ECO:0000259" key="17">
    <source>
        <dbReference type="PROSITE" id="PS50142"/>
    </source>
</evidence>
<keyword evidence="9" id="KW-0067">ATP-binding</keyword>
<evidence type="ECO:0000313" key="22">
    <source>
        <dbReference type="Proteomes" id="UP000698800"/>
    </source>
</evidence>
<protein>
    <recommendedName>
        <fullName evidence="23">Dicer-like protein 2</fullName>
    </recommendedName>
</protein>
<keyword evidence="13" id="KW-0464">Manganese</keyword>
<dbReference type="GO" id="GO:0005737">
    <property type="term" value="C:cytoplasm"/>
    <property type="evidence" value="ECO:0007669"/>
    <property type="project" value="TreeGrafter"/>
</dbReference>
<dbReference type="SMART" id="SM00535">
    <property type="entry name" value="RIBOc"/>
    <property type="match status" value="2"/>
</dbReference>
<evidence type="ECO:0000256" key="1">
    <source>
        <dbReference type="ARBA" id="ARBA00001936"/>
    </source>
</evidence>
<keyword evidence="7" id="KW-0378">Hydrolase</keyword>
<gene>
    <name evidence="21" type="ORF">FGG08_001786</name>
</gene>
<evidence type="ECO:0000313" key="21">
    <source>
        <dbReference type="EMBL" id="KAH0543885.1"/>
    </source>
</evidence>
<evidence type="ECO:0000256" key="8">
    <source>
        <dbReference type="ARBA" id="ARBA00022806"/>
    </source>
</evidence>
<keyword evidence="4" id="KW-0479">Metal-binding</keyword>
<dbReference type="InterPro" id="IPR014720">
    <property type="entry name" value="dsRBD_dom"/>
</dbReference>
<evidence type="ECO:0000256" key="4">
    <source>
        <dbReference type="ARBA" id="ARBA00022723"/>
    </source>
</evidence>
<dbReference type="InterPro" id="IPR038248">
    <property type="entry name" value="Dicer_dimer_sf"/>
</dbReference>
<dbReference type="Pfam" id="PF00636">
    <property type="entry name" value="Ribonuclease_3"/>
    <property type="match status" value="2"/>
</dbReference>
<dbReference type="FunFam" id="3.40.50.300:FF:001669">
    <property type="entry name" value="Dicer-like protein 1"/>
    <property type="match status" value="1"/>
</dbReference>
<keyword evidence="10" id="KW-0460">Magnesium</keyword>
<evidence type="ECO:0000259" key="19">
    <source>
        <dbReference type="PROSITE" id="PS51194"/>
    </source>
</evidence>
<dbReference type="GO" id="GO:0005634">
    <property type="term" value="C:nucleus"/>
    <property type="evidence" value="ECO:0007669"/>
    <property type="project" value="TreeGrafter"/>
</dbReference>
<dbReference type="InterPro" id="IPR000999">
    <property type="entry name" value="RNase_III_dom"/>
</dbReference>
<dbReference type="Gene3D" id="1.10.1520.10">
    <property type="entry name" value="Ribonuclease III domain"/>
    <property type="match status" value="2"/>
</dbReference>
<evidence type="ECO:0000259" key="18">
    <source>
        <dbReference type="PROSITE" id="PS51192"/>
    </source>
</evidence>
<dbReference type="SUPFAM" id="SSF52540">
    <property type="entry name" value="P-loop containing nucleoside triphosphate hydrolases"/>
    <property type="match status" value="1"/>
</dbReference>
<dbReference type="GO" id="GO:0051607">
    <property type="term" value="P:defense response to virus"/>
    <property type="evidence" value="ECO:0007669"/>
    <property type="project" value="UniProtKB-KW"/>
</dbReference>
<dbReference type="GO" id="GO:0003723">
    <property type="term" value="F:RNA binding"/>
    <property type="evidence" value="ECO:0007669"/>
    <property type="project" value="UniProtKB-UniRule"/>
</dbReference>
<dbReference type="SMART" id="SM00487">
    <property type="entry name" value="DEXDc"/>
    <property type="match status" value="1"/>
</dbReference>
<evidence type="ECO:0000256" key="12">
    <source>
        <dbReference type="ARBA" id="ARBA00023118"/>
    </source>
</evidence>
<evidence type="ECO:0000259" key="16">
    <source>
        <dbReference type="PROSITE" id="PS50137"/>
    </source>
</evidence>
<feature type="domain" description="RNase III" evidence="17">
    <location>
        <begin position="1108"/>
        <end position="1292"/>
    </location>
</feature>
<evidence type="ECO:0000256" key="14">
    <source>
        <dbReference type="ARBA" id="ARBA00025403"/>
    </source>
</evidence>
<dbReference type="GO" id="GO:0030422">
    <property type="term" value="P:siRNA processing"/>
    <property type="evidence" value="ECO:0007669"/>
    <property type="project" value="TreeGrafter"/>
</dbReference>
<keyword evidence="12" id="KW-0051">Antiviral defense</keyword>
<feature type="domain" description="Helicase ATP-binding" evidence="18">
    <location>
        <begin position="59"/>
        <end position="197"/>
    </location>
</feature>
<dbReference type="GO" id="GO:0046872">
    <property type="term" value="F:metal ion binding"/>
    <property type="evidence" value="ECO:0007669"/>
    <property type="project" value="UniProtKB-KW"/>
</dbReference>
<evidence type="ECO:0000259" key="20">
    <source>
        <dbReference type="PROSITE" id="PS51327"/>
    </source>
</evidence>
<dbReference type="InterPro" id="IPR027417">
    <property type="entry name" value="P-loop_NTPase"/>
</dbReference>
<dbReference type="EMBL" id="JAGHQL010000025">
    <property type="protein sequence ID" value="KAH0543885.1"/>
    <property type="molecule type" value="Genomic_DNA"/>
</dbReference>
<keyword evidence="5" id="KW-0677">Repeat</keyword>
<comment type="cofactor">
    <cofactor evidence="1">
        <name>Mn(2+)</name>
        <dbReference type="ChEBI" id="CHEBI:29035"/>
    </cofactor>
</comment>